<evidence type="ECO:0000313" key="8">
    <source>
        <dbReference type="Proteomes" id="UP000282977"/>
    </source>
</evidence>
<dbReference type="InterPro" id="IPR058163">
    <property type="entry name" value="LysR-type_TF_proteobact-type"/>
</dbReference>
<sequence length="303" mass="32641">MNLLLSWDLLSSFIAVAQTGSLSAAARCQRRAQPTVRRHIEALEAQLGVMLFTRSQSGLVPTQEALRIIPYVESMASTAQALVRTASGEGINAGTVRIAASELMAAQVLPAILSRMFEASPALAIELVASDLNEDLLRRDADIAVRMNRPTQAALVARRVGTASLGLYASKVYLARFGEPDTLAELVAQHRLIGEDRGTRIIDAFRVLGVAEAALNFALRSDNDNVQLAAMDAGIGIGVCQIALAKSLPGLRRVLPDITAPLEIWVVAHEDLRNVPRVRLTLETLAKGLASYLKSELSFQPLE</sequence>
<dbReference type="RefSeq" id="WP_127689348.1">
    <property type="nucleotide sequence ID" value="NZ_RZUL01000001.1"/>
</dbReference>
<dbReference type="Pfam" id="PF00126">
    <property type="entry name" value="HTH_1"/>
    <property type="match status" value="1"/>
</dbReference>
<accession>A0A437JD13</accession>
<dbReference type="OrthoDB" id="7216893at2"/>
<dbReference type="AlphaFoldDB" id="A0A437JD13"/>
<dbReference type="InterPro" id="IPR005119">
    <property type="entry name" value="LysR_subst-bd"/>
</dbReference>
<evidence type="ECO:0000256" key="1">
    <source>
        <dbReference type="ARBA" id="ARBA00009437"/>
    </source>
</evidence>
<name>A0A437JD13_9SPHN</name>
<feature type="signal peptide" evidence="5">
    <location>
        <begin position="1"/>
        <end position="17"/>
    </location>
</feature>
<dbReference type="Pfam" id="PF03466">
    <property type="entry name" value="LysR_substrate"/>
    <property type="match status" value="1"/>
</dbReference>
<dbReference type="PANTHER" id="PTHR30537:SF3">
    <property type="entry name" value="TRANSCRIPTIONAL REGULATORY PROTEIN"/>
    <property type="match status" value="1"/>
</dbReference>
<dbReference type="InterPro" id="IPR036390">
    <property type="entry name" value="WH_DNA-bd_sf"/>
</dbReference>
<dbReference type="InterPro" id="IPR036388">
    <property type="entry name" value="WH-like_DNA-bd_sf"/>
</dbReference>
<dbReference type="PROSITE" id="PS50931">
    <property type="entry name" value="HTH_LYSR"/>
    <property type="match status" value="1"/>
</dbReference>
<dbReference type="PANTHER" id="PTHR30537">
    <property type="entry name" value="HTH-TYPE TRANSCRIPTIONAL REGULATOR"/>
    <property type="match status" value="1"/>
</dbReference>
<dbReference type="InterPro" id="IPR000847">
    <property type="entry name" value="LysR_HTH_N"/>
</dbReference>
<dbReference type="Gene3D" id="1.10.10.10">
    <property type="entry name" value="Winged helix-like DNA-binding domain superfamily/Winged helix DNA-binding domain"/>
    <property type="match status" value="1"/>
</dbReference>
<evidence type="ECO:0000256" key="2">
    <source>
        <dbReference type="ARBA" id="ARBA00023015"/>
    </source>
</evidence>
<keyword evidence="3" id="KW-0238">DNA-binding</keyword>
<dbReference type="GO" id="GO:0006351">
    <property type="term" value="P:DNA-templated transcription"/>
    <property type="evidence" value="ECO:0007669"/>
    <property type="project" value="TreeGrafter"/>
</dbReference>
<comment type="caution">
    <text evidence="7">The sequence shown here is derived from an EMBL/GenBank/DDBJ whole genome shotgun (WGS) entry which is preliminary data.</text>
</comment>
<feature type="domain" description="HTH lysR-type" evidence="6">
    <location>
        <begin position="5"/>
        <end position="62"/>
    </location>
</feature>
<dbReference type="Gene3D" id="3.40.190.10">
    <property type="entry name" value="Periplasmic binding protein-like II"/>
    <property type="match status" value="2"/>
</dbReference>
<evidence type="ECO:0000256" key="5">
    <source>
        <dbReference type="SAM" id="SignalP"/>
    </source>
</evidence>
<evidence type="ECO:0000259" key="6">
    <source>
        <dbReference type="PROSITE" id="PS50931"/>
    </source>
</evidence>
<proteinExistence type="inferred from homology"/>
<dbReference type="GO" id="GO:0043565">
    <property type="term" value="F:sequence-specific DNA binding"/>
    <property type="evidence" value="ECO:0007669"/>
    <property type="project" value="TreeGrafter"/>
</dbReference>
<comment type="similarity">
    <text evidence="1">Belongs to the LysR transcriptional regulatory family.</text>
</comment>
<dbReference type="GO" id="GO:0003700">
    <property type="term" value="F:DNA-binding transcription factor activity"/>
    <property type="evidence" value="ECO:0007669"/>
    <property type="project" value="InterPro"/>
</dbReference>
<evidence type="ECO:0000256" key="4">
    <source>
        <dbReference type="ARBA" id="ARBA00023163"/>
    </source>
</evidence>
<keyword evidence="8" id="KW-1185">Reference proteome</keyword>
<evidence type="ECO:0000256" key="3">
    <source>
        <dbReference type="ARBA" id="ARBA00023125"/>
    </source>
</evidence>
<feature type="chain" id="PRO_5019038777" evidence="5">
    <location>
        <begin position="18"/>
        <end position="303"/>
    </location>
</feature>
<gene>
    <name evidence="7" type="ORF">ENE74_04225</name>
</gene>
<dbReference type="SUPFAM" id="SSF53850">
    <property type="entry name" value="Periplasmic binding protein-like II"/>
    <property type="match status" value="1"/>
</dbReference>
<reference evidence="7 8" key="1">
    <citation type="submission" date="2019-01" db="EMBL/GenBank/DDBJ databases">
        <authorList>
            <person name="Chen W.-M."/>
        </authorList>
    </citation>
    <scope>NUCLEOTIDE SEQUENCE [LARGE SCALE GENOMIC DNA]</scope>
    <source>
        <strain evidence="7 8">TLA-22</strain>
    </source>
</reference>
<keyword evidence="2" id="KW-0805">Transcription regulation</keyword>
<dbReference type="Proteomes" id="UP000282977">
    <property type="component" value="Unassembled WGS sequence"/>
</dbReference>
<dbReference type="SUPFAM" id="SSF46785">
    <property type="entry name" value="Winged helix' DNA-binding domain"/>
    <property type="match status" value="1"/>
</dbReference>
<organism evidence="7 8">
    <name type="scientific">Sphingobium algorifonticola</name>
    <dbReference type="NCBI Taxonomy" id="2008318"/>
    <lineage>
        <taxon>Bacteria</taxon>
        <taxon>Pseudomonadati</taxon>
        <taxon>Pseudomonadota</taxon>
        <taxon>Alphaproteobacteria</taxon>
        <taxon>Sphingomonadales</taxon>
        <taxon>Sphingomonadaceae</taxon>
        <taxon>Sphingobium</taxon>
    </lineage>
</organism>
<evidence type="ECO:0000313" key="7">
    <source>
        <dbReference type="EMBL" id="RVT43809.1"/>
    </source>
</evidence>
<keyword evidence="4" id="KW-0804">Transcription</keyword>
<dbReference type="EMBL" id="RZUL01000001">
    <property type="protein sequence ID" value="RVT43809.1"/>
    <property type="molecule type" value="Genomic_DNA"/>
</dbReference>
<protein>
    <submittedName>
        <fullName evidence="7">LysR family transcriptional regulator</fullName>
    </submittedName>
</protein>
<keyword evidence="5" id="KW-0732">Signal</keyword>